<name>A0A382T2M9_9ZZZZ</name>
<evidence type="ECO:0008006" key="2">
    <source>
        <dbReference type="Google" id="ProtNLM"/>
    </source>
</evidence>
<feature type="non-terminal residue" evidence="1">
    <location>
        <position position="1"/>
    </location>
</feature>
<organism evidence="1">
    <name type="scientific">marine metagenome</name>
    <dbReference type="NCBI Taxonomy" id="408172"/>
    <lineage>
        <taxon>unclassified sequences</taxon>
        <taxon>metagenomes</taxon>
        <taxon>ecological metagenomes</taxon>
    </lineage>
</organism>
<sequence>KKFKNVDGLVIGSQICKTIEKSIENGQNSAVVEVSKLYKTLLNEL</sequence>
<dbReference type="AlphaFoldDB" id="A0A382T2M9"/>
<evidence type="ECO:0000313" key="1">
    <source>
        <dbReference type="EMBL" id="SVD16316.1"/>
    </source>
</evidence>
<protein>
    <recommendedName>
        <fullName evidence="2">Tryptophan synthase</fullName>
    </recommendedName>
</protein>
<gene>
    <name evidence="1" type="ORF">METZ01_LOCUS369170</name>
</gene>
<accession>A0A382T2M9</accession>
<reference evidence="1" key="1">
    <citation type="submission" date="2018-05" db="EMBL/GenBank/DDBJ databases">
        <authorList>
            <person name="Lanie J.A."/>
            <person name="Ng W.-L."/>
            <person name="Kazmierczak K.M."/>
            <person name="Andrzejewski T.M."/>
            <person name="Davidsen T.M."/>
            <person name="Wayne K.J."/>
            <person name="Tettelin H."/>
            <person name="Glass J.I."/>
            <person name="Rusch D."/>
            <person name="Podicherti R."/>
            <person name="Tsui H.-C.T."/>
            <person name="Winkler M.E."/>
        </authorList>
    </citation>
    <scope>NUCLEOTIDE SEQUENCE</scope>
</reference>
<proteinExistence type="predicted"/>
<dbReference type="EMBL" id="UINC01133403">
    <property type="protein sequence ID" value="SVD16316.1"/>
    <property type="molecule type" value="Genomic_DNA"/>
</dbReference>